<accession>A0A6S7KTY6</accession>
<evidence type="ECO:0000313" key="5">
    <source>
        <dbReference type="EMBL" id="CAB4023829.1"/>
    </source>
</evidence>
<evidence type="ECO:0000256" key="2">
    <source>
        <dbReference type="ARBA" id="ARBA00022737"/>
    </source>
</evidence>
<organism evidence="5 6">
    <name type="scientific">Paramuricea clavata</name>
    <name type="common">Red gorgonian</name>
    <name type="synonym">Violescent sea-whip</name>
    <dbReference type="NCBI Taxonomy" id="317549"/>
    <lineage>
        <taxon>Eukaryota</taxon>
        <taxon>Metazoa</taxon>
        <taxon>Cnidaria</taxon>
        <taxon>Anthozoa</taxon>
        <taxon>Octocorallia</taxon>
        <taxon>Malacalcyonacea</taxon>
        <taxon>Plexauridae</taxon>
        <taxon>Paramuricea</taxon>
    </lineage>
</organism>
<evidence type="ECO:0000256" key="1">
    <source>
        <dbReference type="ARBA" id="ARBA00022441"/>
    </source>
</evidence>
<dbReference type="Proteomes" id="UP001152795">
    <property type="component" value="Unassembled WGS sequence"/>
</dbReference>
<dbReference type="Gene3D" id="2.120.10.80">
    <property type="entry name" value="Kelch-type beta propeller"/>
    <property type="match status" value="2"/>
</dbReference>
<name>A0A6S7KTY6_PARCT</name>
<dbReference type="InterPro" id="IPR006652">
    <property type="entry name" value="Kelch_1"/>
</dbReference>
<sequence length="388" mass="44101">MAQYQLVLEKAINTDSETVPKPRSGHRCVTDGVFLYSFGGFNPNNTYDKLFNRNIWCFHLSSKRWYIVFTDSYAFGSAPTCVASSVMVLHKGWFIVFGGSGYPFGMKNSNKVFECDPKEQRWHHLSVMPELGNIAPTPGYGQGVVMGPDECMFIFGGTKGLVYNNDLYKFDFKERRWELIACSNPPSARYRHEMASIEGGFAVIGGYGFNGACPLDKLPVYSYADCSWREVKCERDPDHGFPKPRRAHSCVKFEDNVYVCGGFDEEFGDTIYDDIWRLNVKTFSWTKIPQALPHPTYFHSAAVTSEGCMYVFGGIEWIGEDENKRTNNMLKMWLVIPPLEKLCWQALCDTIPQDRRLNTNKLGSLGCPKYLLASYDAQFLVGLENDEI</sequence>
<reference evidence="5" key="1">
    <citation type="submission" date="2020-04" db="EMBL/GenBank/DDBJ databases">
        <authorList>
            <person name="Alioto T."/>
            <person name="Alioto T."/>
            <person name="Gomez Garrido J."/>
        </authorList>
    </citation>
    <scope>NUCLEOTIDE SEQUENCE</scope>
    <source>
        <strain evidence="5">A484AB</strain>
    </source>
</reference>
<dbReference type="SMART" id="SM00612">
    <property type="entry name" value="Kelch"/>
    <property type="match status" value="2"/>
</dbReference>
<comment type="similarity">
    <text evidence="3">Belongs to the KLHDC10 family.</text>
</comment>
<dbReference type="EMBL" id="CACRXK020012704">
    <property type="protein sequence ID" value="CAB4023829.1"/>
    <property type="molecule type" value="Genomic_DNA"/>
</dbReference>
<gene>
    <name evidence="5" type="ORF">PACLA_8A067084</name>
</gene>
<dbReference type="InterPro" id="IPR011043">
    <property type="entry name" value="Gal_Oxase/kelch_b-propeller"/>
</dbReference>
<evidence type="ECO:0000256" key="4">
    <source>
        <dbReference type="ARBA" id="ARBA00041041"/>
    </source>
</evidence>
<keyword evidence="1" id="KW-0880">Kelch repeat</keyword>
<evidence type="ECO:0000256" key="3">
    <source>
        <dbReference type="ARBA" id="ARBA00038487"/>
    </source>
</evidence>
<dbReference type="PANTHER" id="PTHR46428:SF1">
    <property type="entry name" value="KELCH DOMAIN-CONTAINING PROTEIN 10"/>
    <property type="match status" value="1"/>
</dbReference>
<keyword evidence="2" id="KW-0677">Repeat</keyword>
<dbReference type="InterPro" id="IPR015915">
    <property type="entry name" value="Kelch-typ_b-propeller"/>
</dbReference>
<comment type="caution">
    <text evidence="5">The sequence shown here is derived from an EMBL/GenBank/DDBJ whole genome shotgun (WGS) entry which is preliminary data.</text>
</comment>
<proteinExistence type="inferred from homology"/>
<keyword evidence="6" id="KW-1185">Reference proteome</keyword>
<dbReference type="Pfam" id="PF24681">
    <property type="entry name" value="Kelch_KLHDC2_KLHL20_DRC7"/>
    <property type="match status" value="1"/>
</dbReference>
<dbReference type="OrthoDB" id="5948822at2759"/>
<dbReference type="GO" id="GO:0032874">
    <property type="term" value="P:positive regulation of stress-activated MAPK cascade"/>
    <property type="evidence" value="ECO:0007669"/>
    <property type="project" value="TreeGrafter"/>
</dbReference>
<dbReference type="AlphaFoldDB" id="A0A6S7KTY6"/>
<dbReference type="InterPro" id="IPR052125">
    <property type="entry name" value="KLHDC10"/>
</dbReference>
<dbReference type="PANTHER" id="PTHR46428">
    <property type="entry name" value="KELCH DOMAIN-CONTAINING PROTEIN 10"/>
    <property type="match status" value="1"/>
</dbReference>
<evidence type="ECO:0000313" key="6">
    <source>
        <dbReference type="Proteomes" id="UP001152795"/>
    </source>
</evidence>
<dbReference type="SUPFAM" id="SSF50965">
    <property type="entry name" value="Galactose oxidase, central domain"/>
    <property type="match status" value="1"/>
</dbReference>
<protein>
    <recommendedName>
        <fullName evidence="4">Kelch domain-containing protein 10</fullName>
    </recommendedName>
</protein>